<evidence type="ECO:0000313" key="11">
    <source>
        <dbReference type="EMBL" id="CAH0398126.1"/>
    </source>
</evidence>
<evidence type="ECO:0000256" key="5">
    <source>
        <dbReference type="ARBA" id="ARBA00022989"/>
    </source>
</evidence>
<evidence type="ECO:0000256" key="4">
    <source>
        <dbReference type="ARBA" id="ARBA00022968"/>
    </source>
</evidence>
<keyword evidence="3" id="KW-0812">Transmembrane</keyword>
<feature type="chain" id="PRO_5045783672" description="Fucosyltransferase N-terminal domain-containing protein" evidence="9">
    <location>
        <begin position="19"/>
        <end position="286"/>
    </location>
</feature>
<dbReference type="PANTHER" id="PTHR48438:SF1">
    <property type="entry name" value="ALPHA-(1,3)-FUCOSYLTRANSFERASE C-RELATED"/>
    <property type="match status" value="1"/>
</dbReference>
<keyword evidence="9" id="KW-0732">Signal</keyword>
<dbReference type="Pfam" id="PF17039">
    <property type="entry name" value="Glyco_tran_10_N"/>
    <property type="match status" value="1"/>
</dbReference>
<protein>
    <recommendedName>
        <fullName evidence="10">Fucosyltransferase N-terminal domain-containing protein</fullName>
    </recommendedName>
</protein>
<organism evidence="11 12">
    <name type="scientific">Chilo suppressalis</name>
    <name type="common">Asiatic rice borer moth</name>
    <dbReference type="NCBI Taxonomy" id="168631"/>
    <lineage>
        <taxon>Eukaryota</taxon>
        <taxon>Metazoa</taxon>
        <taxon>Ecdysozoa</taxon>
        <taxon>Arthropoda</taxon>
        <taxon>Hexapoda</taxon>
        <taxon>Insecta</taxon>
        <taxon>Pterygota</taxon>
        <taxon>Neoptera</taxon>
        <taxon>Endopterygota</taxon>
        <taxon>Lepidoptera</taxon>
        <taxon>Glossata</taxon>
        <taxon>Ditrysia</taxon>
        <taxon>Pyraloidea</taxon>
        <taxon>Crambidae</taxon>
        <taxon>Crambinae</taxon>
        <taxon>Chilo</taxon>
    </lineage>
</organism>
<evidence type="ECO:0000256" key="6">
    <source>
        <dbReference type="ARBA" id="ARBA00023034"/>
    </source>
</evidence>
<proteinExistence type="predicted"/>
<evidence type="ECO:0000313" key="12">
    <source>
        <dbReference type="Proteomes" id="UP001153292"/>
    </source>
</evidence>
<keyword evidence="6" id="KW-0333">Golgi apparatus</keyword>
<dbReference type="EMBL" id="OU963903">
    <property type="protein sequence ID" value="CAH0398126.1"/>
    <property type="molecule type" value="Genomic_DNA"/>
</dbReference>
<evidence type="ECO:0000256" key="9">
    <source>
        <dbReference type="SAM" id="SignalP"/>
    </source>
</evidence>
<evidence type="ECO:0000256" key="2">
    <source>
        <dbReference type="ARBA" id="ARBA00004922"/>
    </source>
</evidence>
<evidence type="ECO:0000256" key="7">
    <source>
        <dbReference type="ARBA" id="ARBA00023136"/>
    </source>
</evidence>
<accession>A0ABN8AR61</accession>
<dbReference type="Gene3D" id="3.40.50.11660">
    <property type="entry name" value="Glycosyl transferase family 10, C-terminal domain"/>
    <property type="match status" value="1"/>
</dbReference>
<evidence type="ECO:0000256" key="3">
    <source>
        <dbReference type="ARBA" id="ARBA00022692"/>
    </source>
</evidence>
<comment type="pathway">
    <text evidence="2">Protein modification; protein glycosylation.</text>
</comment>
<feature type="domain" description="Fucosyltransferase N-terminal" evidence="10">
    <location>
        <begin position="23"/>
        <end position="130"/>
    </location>
</feature>
<name>A0ABN8AR61_CHISP</name>
<sequence>MYFSVCLVICFAVPGGCEINISAWEWEAEPHERIVARYFLRRQGCSVSDCAYTQDASRLADADAVLVVLDASGDTPPTRAAARHPRQRWVFAATGSPLHTIPSSMIAGLAGLFNWSMTYRSDADVPIPYGRTLALVAPPPVTSSSVSLPALVPHWRRKRRDVLAAALLSNCRARDRMRALNALQRYMRLHYYGNCFYRRPSQEFHAWRRHFVVSVEDAWEGARGRLCRLCEALQYNARQPRLYDEDDLRRFLDPHVRIICSKWESREKCDENVVATASLLAISGRT</sequence>
<dbReference type="Proteomes" id="UP001153292">
    <property type="component" value="Chromosome 10"/>
</dbReference>
<dbReference type="PANTHER" id="PTHR48438">
    <property type="entry name" value="ALPHA-(1,3)-FUCOSYLTRANSFERASE C-RELATED"/>
    <property type="match status" value="1"/>
</dbReference>
<dbReference type="InterPro" id="IPR031481">
    <property type="entry name" value="Glyco_tran_10_N"/>
</dbReference>
<dbReference type="InterPro" id="IPR001503">
    <property type="entry name" value="Glyco_trans_10"/>
</dbReference>
<keyword evidence="7" id="KW-0472">Membrane</keyword>
<keyword evidence="8" id="KW-0325">Glycoprotein</keyword>
<keyword evidence="12" id="KW-1185">Reference proteome</keyword>
<feature type="signal peptide" evidence="9">
    <location>
        <begin position="1"/>
        <end position="18"/>
    </location>
</feature>
<evidence type="ECO:0000256" key="1">
    <source>
        <dbReference type="ARBA" id="ARBA00004447"/>
    </source>
</evidence>
<reference evidence="11" key="1">
    <citation type="submission" date="2021-12" db="EMBL/GenBank/DDBJ databases">
        <authorList>
            <person name="King R."/>
        </authorList>
    </citation>
    <scope>NUCLEOTIDE SEQUENCE</scope>
</reference>
<keyword evidence="4" id="KW-0735">Signal-anchor</keyword>
<keyword evidence="5" id="KW-1133">Transmembrane helix</keyword>
<evidence type="ECO:0000256" key="8">
    <source>
        <dbReference type="ARBA" id="ARBA00023180"/>
    </source>
</evidence>
<dbReference type="InterPro" id="IPR038577">
    <property type="entry name" value="GT10-like_C_sf"/>
</dbReference>
<gene>
    <name evidence="11" type="ORF">CHILSU_LOCUS1234</name>
</gene>
<dbReference type="SUPFAM" id="SSF53756">
    <property type="entry name" value="UDP-Glycosyltransferase/glycogen phosphorylase"/>
    <property type="match status" value="1"/>
</dbReference>
<comment type="subcellular location">
    <subcellularLocation>
        <location evidence="1">Golgi apparatus</location>
        <location evidence="1">Golgi stack membrane</location>
        <topology evidence="1">Single-pass type II membrane protein</topology>
    </subcellularLocation>
</comment>
<evidence type="ECO:0000259" key="10">
    <source>
        <dbReference type="Pfam" id="PF17039"/>
    </source>
</evidence>